<evidence type="ECO:0000313" key="3">
    <source>
        <dbReference type="Proteomes" id="UP000308652"/>
    </source>
</evidence>
<keyword evidence="3" id="KW-1185">Reference proteome</keyword>
<name>A0A5C3LJW1_9AGAR</name>
<feature type="domain" description="F-box" evidence="1">
    <location>
        <begin position="2"/>
        <end position="46"/>
    </location>
</feature>
<reference evidence="2 3" key="1">
    <citation type="journal article" date="2019" name="Nat. Ecol. Evol.">
        <title>Megaphylogeny resolves global patterns of mushroom evolution.</title>
        <authorList>
            <person name="Varga T."/>
            <person name="Krizsan K."/>
            <person name="Foldi C."/>
            <person name="Dima B."/>
            <person name="Sanchez-Garcia M."/>
            <person name="Sanchez-Ramirez S."/>
            <person name="Szollosi G.J."/>
            <person name="Szarkandi J.G."/>
            <person name="Papp V."/>
            <person name="Albert L."/>
            <person name="Andreopoulos W."/>
            <person name="Angelini C."/>
            <person name="Antonin V."/>
            <person name="Barry K.W."/>
            <person name="Bougher N.L."/>
            <person name="Buchanan P."/>
            <person name="Buyck B."/>
            <person name="Bense V."/>
            <person name="Catcheside P."/>
            <person name="Chovatia M."/>
            <person name="Cooper J."/>
            <person name="Damon W."/>
            <person name="Desjardin D."/>
            <person name="Finy P."/>
            <person name="Geml J."/>
            <person name="Haridas S."/>
            <person name="Hughes K."/>
            <person name="Justo A."/>
            <person name="Karasinski D."/>
            <person name="Kautmanova I."/>
            <person name="Kiss B."/>
            <person name="Kocsube S."/>
            <person name="Kotiranta H."/>
            <person name="LaButti K.M."/>
            <person name="Lechner B.E."/>
            <person name="Liimatainen K."/>
            <person name="Lipzen A."/>
            <person name="Lukacs Z."/>
            <person name="Mihaltcheva S."/>
            <person name="Morgado L.N."/>
            <person name="Niskanen T."/>
            <person name="Noordeloos M.E."/>
            <person name="Ohm R.A."/>
            <person name="Ortiz-Santana B."/>
            <person name="Ovrebo C."/>
            <person name="Racz N."/>
            <person name="Riley R."/>
            <person name="Savchenko A."/>
            <person name="Shiryaev A."/>
            <person name="Soop K."/>
            <person name="Spirin V."/>
            <person name="Szebenyi C."/>
            <person name="Tomsovsky M."/>
            <person name="Tulloss R.E."/>
            <person name="Uehling J."/>
            <person name="Grigoriev I.V."/>
            <person name="Vagvolgyi C."/>
            <person name="Papp T."/>
            <person name="Martin F.M."/>
            <person name="Miettinen O."/>
            <person name="Hibbett D.S."/>
            <person name="Nagy L.G."/>
        </authorList>
    </citation>
    <scope>NUCLEOTIDE SEQUENCE [LARGE SCALE GENOMIC DNA]</scope>
    <source>
        <strain evidence="2 3">CBS 166.37</strain>
    </source>
</reference>
<dbReference type="AlphaFoldDB" id="A0A5C3LJW1"/>
<evidence type="ECO:0000313" key="2">
    <source>
        <dbReference type="EMBL" id="TFK32985.1"/>
    </source>
</evidence>
<dbReference type="SUPFAM" id="SSF81383">
    <property type="entry name" value="F-box domain"/>
    <property type="match status" value="1"/>
</dbReference>
<proteinExistence type="predicted"/>
<gene>
    <name evidence="2" type="ORF">BDQ12DRAFT_691781</name>
</gene>
<accession>A0A5C3LJW1</accession>
<dbReference type="OrthoDB" id="3054030at2759"/>
<dbReference type="PROSITE" id="PS50181">
    <property type="entry name" value="FBOX"/>
    <property type="match status" value="1"/>
</dbReference>
<protein>
    <recommendedName>
        <fullName evidence="1">F-box domain-containing protein</fullName>
    </recommendedName>
</protein>
<dbReference type="InterPro" id="IPR036047">
    <property type="entry name" value="F-box-like_dom_sf"/>
</dbReference>
<dbReference type="Proteomes" id="UP000308652">
    <property type="component" value="Unassembled WGS sequence"/>
</dbReference>
<organism evidence="2 3">
    <name type="scientific">Crucibulum laeve</name>
    <dbReference type="NCBI Taxonomy" id="68775"/>
    <lineage>
        <taxon>Eukaryota</taxon>
        <taxon>Fungi</taxon>
        <taxon>Dikarya</taxon>
        <taxon>Basidiomycota</taxon>
        <taxon>Agaricomycotina</taxon>
        <taxon>Agaricomycetes</taxon>
        <taxon>Agaricomycetidae</taxon>
        <taxon>Agaricales</taxon>
        <taxon>Agaricineae</taxon>
        <taxon>Nidulariaceae</taxon>
        <taxon>Crucibulum</taxon>
    </lineage>
</organism>
<dbReference type="EMBL" id="ML213658">
    <property type="protein sequence ID" value="TFK32985.1"/>
    <property type="molecule type" value="Genomic_DNA"/>
</dbReference>
<dbReference type="InterPro" id="IPR001810">
    <property type="entry name" value="F-box_dom"/>
</dbReference>
<dbReference type="CDD" id="cd09917">
    <property type="entry name" value="F-box_SF"/>
    <property type="match status" value="1"/>
</dbReference>
<sequence>MVLNLLDLPTEILLHVLGHLSTRERYNLALTCHVLNVISIQIYLRAYHIPYPGSTANIRVTDWSPAHRARTSELDALYALSITLDLKEMEDFTCHLDGPSFDRKHLDFVARKVRRLTRFIERLERVQKVHLYLDWDTDYSPPDDSFRILDTQLEDWARTSESLFNTIIEKGCTDLTVQYGAYMQDAYDFRLIPIVARPISSLEHSVRRRMHSTGSALAISYGSGWEYF</sequence>
<evidence type="ECO:0000259" key="1">
    <source>
        <dbReference type="PROSITE" id="PS50181"/>
    </source>
</evidence>
<dbReference type="Pfam" id="PF12937">
    <property type="entry name" value="F-box-like"/>
    <property type="match status" value="1"/>
</dbReference>